<keyword evidence="2" id="KW-0732">Signal</keyword>
<name>A0A0N8DFU0_9CRUS</name>
<dbReference type="GO" id="GO:0008061">
    <property type="term" value="F:chitin binding"/>
    <property type="evidence" value="ECO:0007669"/>
    <property type="project" value="InterPro"/>
</dbReference>
<dbReference type="InterPro" id="IPR002557">
    <property type="entry name" value="Chitin-bd_dom"/>
</dbReference>
<feature type="signal peptide" evidence="2">
    <location>
        <begin position="1"/>
        <end position="21"/>
    </location>
</feature>
<dbReference type="GO" id="GO:0005576">
    <property type="term" value="C:extracellular region"/>
    <property type="evidence" value="ECO:0007669"/>
    <property type="project" value="InterPro"/>
</dbReference>
<accession>A0A0N8DFU0</accession>
<dbReference type="PROSITE" id="PS50940">
    <property type="entry name" value="CHIT_BIND_II"/>
    <property type="match status" value="1"/>
</dbReference>
<dbReference type="SUPFAM" id="SSF57625">
    <property type="entry name" value="Invertebrate chitin-binding proteins"/>
    <property type="match status" value="1"/>
</dbReference>
<dbReference type="InterPro" id="IPR036508">
    <property type="entry name" value="Chitin-bd_dom_sf"/>
</dbReference>
<dbReference type="OrthoDB" id="9987187at2759"/>
<dbReference type="Proteomes" id="UP000076858">
    <property type="component" value="Unassembled WGS sequence"/>
</dbReference>
<reference evidence="3 4" key="1">
    <citation type="submission" date="2016-03" db="EMBL/GenBank/DDBJ databases">
        <title>EvidentialGene: Evidence-directed Construction of Genes on Genomes.</title>
        <authorList>
            <person name="Gilbert D.G."/>
            <person name="Choi J.-H."/>
            <person name="Mockaitis K."/>
            <person name="Colbourne J."/>
            <person name="Pfrender M."/>
        </authorList>
    </citation>
    <scope>NUCLEOTIDE SEQUENCE [LARGE SCALE GENOMIC DNA]</scope>
    <source>
        <strain evidence="3 4">Xinb3</strain>
        <tissue evidence="3">Complete organism</tissue>
    </source>
</reference>
<sequence>MAQKLTITLIVLFGLLTLGLSRPTFEDDESFSFDDEEARAYEEEGRDYDDEEARAYEEQEVRASSDEENRPAYDEEESGAYEEQEVRASSDEENRPAYDKEESGAYEEQEVRASSDEENRPAYDEEESGAYEEIRQSEEGPPRLLKFSNFCYGRKDGNYADSSNPRAFYMCDKAGQTWTMNCQAGLVFDQSRNRCEWANESSGGKQTNNEYQPYVPLPAKEIYVPQQPVKEIYIPQQPVKDAYVPKQASSQITGYGR</sequence>
<dbReference type="AlphaFoldDB" id="A0A0N8DFU0"/>
<feature type="chain" id="PRO_5013460525" evidence="2">
    <location>
        <begin position="22"/>
        <end position="257"/>
    </location>
</feature>
<evidence type="ECO:0000313" key="3">
    <source>
        <dbReference type="EMBL" id="KZS16588.1"/>
    </source>
</evidence>
<dbReference type="FunFam" id="2.170.140.10:FF:000001">
    <property type="entry name" value="Acidic mammalian chitinase"/>
    <property type="match status" value="1"/>
</dbReference>
<organism evidence="3 4">
    <name type="scientific">Daphnia magna</name>
    <dbReference type="NCBI Taxonomy" id="35525"/>
    <lineage>
        <taxon>Eukaryota</taxon>
        <taxon>Metazoa</taxon>
        <taxon>Ecdysozoa</taxon>
        <taxon>Arthropoda</taxon>
        <taxon>Crustacea</taxon>
        <taxon>Branchiopoda</taxon>
        <taxon>Diplostraca</taxon>
        <taxon>Cladocera</taxon>
        <taxon>Anomopoda</taxon>
        <taxon>Daphniidae</taxon>
        <taxon>Daphnia</taxon>
    </lineage>
</organism>
<comment type="caution">
    <text evidence="3">The sequence shown here is derived from an EMBL/GenBank/DDBJ whole genome shotgun (WGS) entry which is preliminary data.</text>
</comment>
<dbReference type="EMBL" id="LRGB01000687">
    <property type="protein sequence ID" value="KZS16588.1"/>
    <property type="molecule type" value="Genomic_DNA"/>
</dbReference>
<dbReference type="STRING" id="35525.A0A0N8DFU0"/>
<dbReference type="Pfam" id="PF01607">
    <property type="entry name" value="CBM_14"/>
    <property type="match status" value="1"/>
</dbReference>
<keyword evidence="4" id="KW-1185">Reference proteome</keyword>
<feature type="compositionally biased region" description="Acidic residues" evidence="1">
    <location>
        <begin position="26"/>
        <end position="37"/>
    </location>
</feature>
<dbReference type="SMART" id="SM00494">
    <property type="entry name" value="ChtBD2"/>
    <property type="match status" value="1"/>
</dbReference>
<evidence type="ECO:0000313" key="4">
    <source>
        <dbReference type="Proteomes" id="UP000076858"/>
    </source>
</evidence>
<evidence type="ECO:0000256" key="2">
    <source>
        <dbReference type="SAM" id="SignalP"/>
    </source>
</evidence>
<proteinExistence type="predicted"/>
<dbReference type="Gene3D" id="3.20.20.80">
    <property type="entry name" value="Glycosidases"/>
    <property type="match status" value="1"/>
</dbReference>
<feature type="compositionally biased region" description="Basic and acidic residues" evidence="1">
    <location>
        <begin position="53"/>
        <end position="73"/>
    </location>
</feature>
<feature type="compositionally biased region" description="Acidic residues" evidence="1">
    <location>
        <begin position="74"/>
        <end position="83"/>
    </location>
</feature>
<feature type="region of interest" description="Disordered" evidence="1">
    <location>
        <begin position="24"/>
        <end position="140"/>
    </location>
</feature>
<feature type="compositionally biased region" description="Basic and acidic residues" evidence="1">
    <location>
        <begin position="84"/>
        <end position="123"/>
    </location>
</feature>
<gene>
    <name evidence="3" type="ORF">APZ42_017128</name>
</gene>
<protein>
    <submittedName>
        <fullName evidence="3">Uncharacterized protein</fullName>
    </submittedName>
</protein>
<evidence type="ECO:0000256" key="1">
    <source>
        <dbReference type="SAM" id="MobiDB-lite"/>
    </source>
</evidence>